<evidence type="ECO:0000313" key="2">
    <source>
        <dbReference type="Proteomes" id="UP000494165"/>
    </source>
</evidence>
<protein>
    <submittedName>
        <fullName evidence="1">Uncharacterized protein</fullName>
    </submittedName>
</protein>
<dbReference type="AlphaFoldDB" id="A0A8S1DJD5"/>
<organism evidence="1 2">
    <name type="scientific">Cloeon dipterum</name>
    <dbReference type="NCBI Taxonomy" id="197152"/>
    <lineage>
        <taxon>Eukaryota</taxon>
        <taxon>Metazoa</taxon>
        <taxon>Ecdysozoa</taxon>
        <taxon>Arthropoda</taxon>
        <taxon>Hexapoda</taxon>
        <taxon>Insecta</taxon>
        <taxon>Pterygota</taxon>
        <taxon>Palaeoptera</taxon>
        <taxon>Ephemeroptera</taxon>
        <taxon>Pisciforma</taxon>
        <taxon>Baetidae</taxon>
        <taxon>Cloeon</taxon>
    </lineage>
</organism>
<dbReference type="InterPro" id="IPR032675">
    <property type="entry name" value="LRR_dom_sf"/>
</dbReference>
<evidence type="ECO:0000313" key="1">
    <source>
        <dbReference type="EMBL" id="CAB3383823.1"/>
    </source>
</evidence>
<dbReference type="Gene3D" id="3.80.10.10">
    <property type="entry name" value="Ribonuclease Inhibitor"/>
    <property type="match status" value="1"/>
</dbReference>
<dbReference type="Proteomes" id="UP000494165">
    <property type="component" value="Unassembled WGS sequence"/>
</dbReference>
<dbReference type="SUPFAM" id="SSF52047">
    <property type="entry name" value="RNI-like"/>
    <property type="match status" value="1"/>
</dbReference>
<dbReference type="OrthoDB" id="10036956at2759"/>
<reference evidence="1 2" key="1">
    <citation type="submission" date="2020-04" db="EMBL/GenBank/DDBJ databases">
        <authorList>
            <person name="Alioto T."/>
            <person name="Alioto T."/>
            <person name="Gomez Garrido J."/>
        </authorList>
    </citation>
    <scope>NUCLEOTIDE SEQUENCE [LARGE SCALE GENOMIC DNA]</scope>
</reference>
<sequence>MKVTPASLMKLARSRPDRRTTLKDIMTRSVAKKIGNYLNGAQTLANLPIELRESVLLEFVQVTSGSSLGGSQDFMARLEQAVSQLTSARTKKFKFGGLLSSRNYVTMPQDITKVLEILSAKAKNLELLKINVVKRKVHALCPMLESKSIEAICKLEKLRILKISNFVIQYQKLKSICKVLINLRSVNVRFISFDRDMEPEDLDADIEDLKLSFSRLKEFLFSSLYSENPLIQTLATLCVQHLPQLEIVNDFAESVTFFSNLESTEGVKDSDLCHLGVYPTHTSDLSAVFPKVTHLKVLLLGDEPEENINSILHFSNIESLNFHSLPSVSVLDRFFGAYGANLLTLILSCDWQSLSFSSIFAACPKLQVLKLDDVVISDDREPIKEFAQLTELKWTLRKCDGLVPKSKVCNILSALPNLKKLSLSDWTDLEIDDLKKLTALIAGKKILSELTRLDLESKTELEDSAIDVELFRAFVDLIANAAAYLQMLAVFRLNLCYMKCKIAQHLKSKQPLQIGEIGEKFQDWIGDNSIADFIRVINRC</sequence>
<dbReference type="EMBL" id="CADEPI010000325">
    <property type="protein sequence ID" value="CAB3383823.1"/>
    <property type="molecule type" value="Genomic_DNA"/>
</dbReference>
<gene>
    <name evidence="1" type="ORF">CLODIP_2_CD03458</name>
</gene>
<comment type="caution">
    <text evidence="1">The sequence shown here is derived from an EMBL/GenBank/DDBJ whole genome shotgun (WGS) entry which is preliminary data.</text>
</comment>
<keyword evidence="2" id="KW-1185">Reference proteome</keyword>
<accession>A0A8S1DJD5</accession>
<proteinExistence type="predicted"/>
<name>A0A8S1DJD5_9INSE</name>